<dbReference type="EMBL" id="NMUH01001952">
    <property type="protein sequence ID" value="MQL96736.1"/>
    <property type="molecule type" value="Genomic_DNA"/>
</dbReference>
<dbReference type="AlphaFoldDB" id="A0A843VP00"/>
<evidence type="ECO:0000313" key="2">
    <source>
        <dbReference type="Proteomes" id="UP000652761"/>
    </source>
</evidence>
<reference evidence="1" key="1">
    <citation type="submission" date="2017-07" db="EMBL/GenBank/DDBJ databases">
        <title>Taro Niue Genome Assembly and Annotation.</title>
        <authorList>
            <person name="Atibalentja N."/>
            <person name="Keating K."/>
            <person name="Fields C.J."/>
        </authorList>
    </citation>
    <scope>NUCLEOTIDE SEQUENCE</scope>
    <source>
        <strain evidence="1">Niue_2</strain>
        <tissue evidence="1">Leaf</tissue>
    </source>
</reference>
<name>A0A843VP00_COLES</name>
<keyword evidence="2" id="KW-1185">Reference proteome</keyword>
<organism evidence="1 2">
    <name type="scientific">Colocasia esculenta</name>
    <name type="common">Wild taro</name>
    <name type="synonym">Arum esculentum</name>
    <dbReference type="NCBI Taxonomy" id="4460"/>
    <lineage>
        <taxon>Eukaryota</taxon>
        <taxon>Viridiplantae</taxon>
        <taxon>Streptophyta</taxon>
        <taxon>Embryophyta</taxon>
        <taxon>Tracheophyta</taxon>
        <taxon>Spermatophyta</taxon>
        <taxon>Magnoliopsida</taxon>
        <taxon>Liliopsida</taxon>
        <taxon>Araceae</taxon>
        <taxon>Aroideae</taxon>
        <taxon>Colocasieae</taxon>
        <taxon>Colocasia</taxon>
    </lineage>
</organism>
<evidence type="ECO:0000313" key="1">
    <source>
        <dbReference type="EMBL" id="MQL96736.1"/>
    </source>
</evidence>
<sequence length="85" mass="9360">MALRERERERGRSGQSEAGLVEIPTHLPRRCLHTESRLLFSFALPVWTIRFAGTASPASCSVGVPRPLRFPCILQVVGLLASCIS</sequence>
<accession>A0A843VP00</accession>
<gene>
    <name evidence="1" type="ORF">Taro_029417</name>
</gene>
<comment type="caution">
    <text evidence="1">The sequence shown here is derived from an EMBL/GenBank/DDBJ whole genome shotgun (WGS) entry which is preliminary data.</text>
</comment>
<protein>
    <submittedName>
        <fullName evidence="1">Uncharacterized protein</fullName>
    </submittedName>
</protein>
<proteinExistence type="predicted"/>
<dbReference type="Proteomes" id="UP000652761">
    <property type="component" value="Unassembled WGS sequence"/>
</dbReference>